<evidence type="ECO:0000256" key="4">
    <source>
        <dbReference type="ARBA" id="ARBA00022989"/>
    </source>
</evidence>
<proteinExistence type="inferred from homology"/>
<comment type="similarity">
    <text evidence="2">Belongs to the GtrA family.</text>
</comment>
<dbReference type="RefSeq" id="WP_201082163.1">
    <property type="nucleotide sequence ID" value="NZ_CP067421.1"/>
</dbReference>
<feature type="domain" description="GtrA/DPMS transmembrane" evidence="7">
    <location>
        <begin position="23"/>
        <end position="138"/>
    </location>
</feature>
<keyword evidence="9" id="KW-1185">Reference proteome</keyword>
<name>A0ABX7BET7_9PROT</name>
<feature type="transmembrane region" description="Helical" evidence="6">
    <location>
        <begin position="116"/>
        <end position="136"/>
    </location>
</feature>
<evidence type="ECO:0000256" key="6">
    <source>
        <dbReference type="SAM" id="Phobius"/>
    </source>
</evidence>
<protein>
    <submittedName>
        <fullName evidence="8">GtrA family protein</fullName>
    </submittedName>
</protein>
<evidence type="ECO:0000259" key="7">
    <source>
        <dbReference type="Pfam" id="PF04138"/>
    </source>
</evidence>
<keyword evidence="3 6" id="KW-0812">Transmembrane</keyword>
<feature type="transmembrane region" description="Helical" evidence="6">
    <location>
        <begin position="48"/>
        <end position="68"/>
    </location>
</feature>
<keyword evidence="5 6" id="KW-0472">Membrane</keyword>
<comment type="subcellular location">
    <subcellularLocation>
        <location evidence="1">Membrane</location>
        <topology evidence="1">Multi-pass membrane protein</topology>
    </subcellularLocation>
</comment>
<feature type="transmembrane region" description="Helical" evidence="6">
    <location>
        <begin position="88"/>
        <end position="110"/>
    </location>
</feature>
<sequence length="142" mass="15477">MRWRGPRHGPGWRRALSLGAMVRFALVGGCATLLYLLISIGLPGERTGIAPAAAHVLALLAATAFSYVGHHRFTFGLSGDHERHLRRFLICSGILLALSTALSLVLTDLLRFDHRVAALSVAVGYPPASYLVNALWSFRMQE</sequence>
<keyword evidence="4 6" id="KW-1133">Transmembrane helix</keyword>
<accession>A0ABX7BET7</accession>
<dbReference type="EMBL" id="CP067421">
    <property type="protein sequence ID" value="QQP92902.1"/>
    <property type="molecule type" value="Genomic_DNA"/>
</dbReference>
<geneLocation type="plasmid" evidence="8 9">
    <name>pTT6-1</name>
</geneLocation>
<dbReference type="PANTHER" id="PTHR38459:SF1">
    <property type="entry name" value="PROPHAGE BACTOPRENOL-LINKED GLUCOSE TRANSLOCASE HOMOLOG"/>
    <property type="match status" value="1"/>
</dbReference>
<evidence type="ECO:0000313" key="9">
    <source>
        <dbReference type="Proteomes" id="UP000595197"/>
    </source>
</evidence>
<evidence type="ECO:0000313" key="8">
    <source>
        <dbReference type="EMBL" id="QQP92902.1"/>
    </source>
</evidence>
<dbReference type="PANTHER" id="PTHR38459">
    <property type="entry name" value="PROPHAGE BACTOPRENOL-LINKED GLUCOSE TRANSLOCASE HOMOLOG"/>
    <property type="match status" value="1"/>
</dbReference>
<feature type="transmembrane region" description="Helical" evidence="6">
    <location>
        <begin position="21"/>
        <end position="42"/>
    </location>
</feature>
<evidence type="ECO:0000256" key="3">
    <source>
        <dbReference type="ARBA" id="ARBA00022692"/>
    </source>
</evidence>
<evidence type="ECO:0000256" key="1">
    <source>
        <dbReference type="ARBA" id="ARBA00004141"/>
    </source>
</evidence>
<keyword evidence="8" id="KW-0614">Plasmid</keyword>
<dbReference type="InterPro" id="IPR051401">
    <property type="entry name" value="GtrA_CellWall_Glycosyl"/>
</dbReference>
<dbReference type="Pfam" id="PF04138">
    <property type="entry name" value="GtrA_DPMS_TM"/>
    <property type="match status" value="1"/>
</dbReference>
<dbReference type="Proteomes" id="UP000595197">
    <property type="component" value="Plasmid pTT6-1"/>
</dbReference>
<organism evidence="8 9">
    <name type="scientific">Skermanella cutis</name>
    <dbReference type="NCBI Taxonomy" id="2775420"/>
    <lineage>
        <taxon>Bacteria</taxon>
        <taxon>Pseudomonadati</taxon>
        <taxon>Pseudomonadota</taxon>
        <taxon>Alphaproteobacteria</taxon>
        <taxon>Rhodospirillales</taxon>
        <taxon>Azospirillaceae</taxon>
        <taxon>Skermanella</taxon>
    </lineage>
</organism>
<evidence type="ECO:0000256" key="5">
    <source>
        <dbReference type="ARBA" id="ARBA00023136"/>
    </source>
</evidence>
<gene>
    <name evidence="8" type="ORF">IGS68_31175</name>
</gene>
<evidence type="ECO:0000256" key="2">
    <source>
        <dbReference type="ARBA" id="ARBA00009399"/>
    </source>
</evidence>
<dbReference type="InterPro" id="IPR007267">
    <property type="entry name" value="GtrA_DPMS_TM"/>
</dbReference>
<reference evidence="8" key="1">
    <citation type="submission" date="2021-02" db="EMBL/GenBank/DDBJ databases">
        <title>Skermanella TT6 skin isolate.</title>
        <authorList>
            <person name="Lee K."/>
            <person name="Ganzorig M."/>
        </authorList>
    </citation>
    <scope>NUCLEOTIDE SEQUENCE</scope>
    <source>
        <strain evidence="8">TT6</strain>
    </source>
</reference>